<dbReference type="SMART" id="SM00064">
    <property type="entry name" value="FYVE"/>
    <property type="match status" value="1"/>
</dbReference>
<sequence>MDDVVRQGFICPFCMEDFGDFERLQRHVDDEHSENADDGDITDAVVQNVRGLFDKAKRGIKKLDAKISISELPTEVTRPLVRSGPPRPLPPDVIPRGITRSSTNEFRKLRDESINESAIRTNMLIIRLDRLINGGPKDPSKRREFEREIVPWLDDEDVVCCPLCAAKFGLTRRKHHCRLCGRVLCHNCSQFLSFLSARKLTNPAIAFQMQESLASLNSDAVENIPKSSKQKLISITQQSMDRMKNLIGKVQTVTTGDDVSVSSLLQQEATECLRVCGSCLNDLHRRENMMEQGKAPAIVEQYDHLRNCVGELKQLVPTYVRLATSINNGETMYTLKSAEEMRQKCLEKQRHVDVMSKRIAEESEDCGIREQQMRRNIRATTLQVLQGLIGQTTSLPSVEEYAKLVRKHKEEVAKQVQAARERSQLASDRILKASTSMPLIASNSSNNPSTSSLSSLNSSKSPPTRKTPEVDDGWVPQQSKSFNPFLEDDESINSVNSPLIEQRDQIRGFLAQAASAGKLDEVEMLERNLKEIEEIIRNIGLE</sequence>
<dbReference type="Gene3D" id="3.30.40.10">
    <property type="entry name" value="Zinc/RING finger domain, C3HC4 (zinc finger)"/>
    <property type="match status" value="1"/>
</dbReference>
<keyword evidence="10" id="KW-1185">Reference proteome</keyword>
<feature type="coiled-coil region" evidence="5">
    <location>
        <begin position="515"/>
        <end position="542"/>
    </location>
</feature>
<evidence type="ECO:0000313" key="9">
    <source>
        <dbReference type="EMBL" id="CAI5448728.1"/>
    </source>
</evidence>
<dbReference type="InterPro" id="IPR052727">
    <property type="entry name" value="Rab4/Rab5_effector"/>
</dbReference>
<evidence type="ECO:0000256" key="6">
    <source>
        <dbReference type="SAM" id="MobiDB-lite"/>
    </source>
</evidence>
<dbReference type="InterPro" id="IPR021565">
    <property type="entry name" value="Rbsn_Rab-bd"/>
</dbReference>
<proteinExistence type="predicted"/>
<dbReference type="InterPro" id="IPR017455">
    <property type="entry name" value="Znf_FYVE-rel"/>
</dbReference>
<evidence type="ECO:0000256" key="5">
    <source>
        <dbReference type="SAM" id="Coils"/>
    </source>
</evidence>
<feature type="region of interest" description="Disordered" evidence="6">
    <location>
        <begin position="78"/>
        <end position="97"/>
    </location>
</feature>
<evidence type="ECO:0000256" key="2">
    <source>
        <dbReference type="ARBA" id="ARBA00022771"/>
    </source>
</evidence>
<evidence type="ECO:0008006" key="11">
    <source>
        <dbReference type="Google" id="ProtNLM"/>
    </source>
</evidence>
<dbReference type="Pfam" id="PF11464">
    <property type="entry name" value="Rbsn"/>
    <property type="match status" value="1"/>
</dbReference>
<evidence type="ECO:0000313" key="10">
    <source>
        <dbReference type="Proteomes" id="UP001152747"/>
    </source>
</evidence>
<name>A0A9P1IN11_9PELO</name>
<dbReference type="InterPro" id="IPR000306">
    <property type="entry name" value="Znf_FYVE"/>
</dbReference>
<dbReference type="PANTHER" id="PTHR13510:SF44">
    <property type="entry name" value="RABENOSYN-5"/>
    <property type="match status" value="1"/>
</dbReference>
<dbReference type="InterPro" id="IPR011011">
    <property type="entry name" value="Znf_FYVE_PHD"/>
</dbReference>
<dbReference type="PROSITE" id="PS50178">
    <property type="entry name" value="ZF_FYVE"/>
    <property type="match status" value="1"/>
</dbReference>
<dbReference type="GO" id="GO:0008270">
    <property type="term" value="F:zinc ion binding"/>
    <property type="evidence" value="ECO:0007669"/>
    <property type="project" value="UniProtKB-KW"/>
</dbReference>
<dbReference type="SUPFAM" id="SSF57903">
    <property type="entry name" value="FYVE/PHD zinc finger"/>
    <property type="match status" value="1"/>
</dbReference>
<evidence type="ECO:0000256" key="4">
    <source>
        <dbReference type="PROSITE-ProRule" id="PRU00042"/>
    </source>
</evidence>
<dbReference type="EMBL" id="CANHGI010000004">
    <property type="protein sequence ID" value="CAI5448728.1"/>
    <property type="molecule type" value="Genomic_DNA"/>
</dbReference>
<feature type="region of interest" description="Disordered" evidence="6">
    <location>
        <begin position="437"/>
        <end position="488"/>
    </location>
</feature>
<evidence type="ECO:0000256" key="3">
    <source>
        <dbReference type="ARBA" id="ARBA00022833"/>
    </source>
</evidence>
<keyword evidence="3" id="KW-0862">Zinc</keyword>
<protein>
    <recommendedName>
        <fullName evidence="11">FYVE-type domain-containing protein</fullName>
    </recommendedName>
</protein>
<feature type="domain" description="FYVE-type" evidence="8">
    <location>
        <begin position="155"/>
        <end position="189"/>
    </location>
</feature>
<dbReference type="PROSITE" id="PS00028">
    <property type="entry name" value="ZINC_FINGER_C2H2_1"/>
    <property type="match status" value="1"/>
</dbReference>
<dbReference type="PANTHER" id="PTHR13510">
    <property type="entry name" value="FYVE-FINGER-CONTAINING RAB5 EFFECTOR PROTEIN RABENOSYN-5-RELATED"/>
    <property type="match status" value="1"/>
</dbReference>
<dbReference type="Gene3D" id="4.10.860.20">
    <property type="entry name" value="Rabenosyn, Rab binding domain"/>
    <property type="match status" value="1"/>
</dbReference>
<organism evidence="9 10">
    <name type="scientific">Caenorhabditis angaria</name>
    <dbReference type="NCBI Taxonomy" id="860376"/>
    <lineage>
        <taxon>Eukaryota</taxon>
        <taxon>Metazoa</taxon>
        <taxon>Ecdysozoa</taxon>
        <taxon>Nematoda</taxon>
        <taxon>Chromadorea</taxon>
        <taxon>Rhabditida</taxon>
        <taxon>Rhabditina</taxon>
        <taxon>Rhabditomorpha</taxon>
        <taxon>Rhabditoidea</taxon>
        <taxon>Rhabditidae</taxon>
        <taxon>Peloderinae</taxon>
        <taxon>Caenorhabditis</taxon>
    </lineage>
</organism>
<dbReference type="Proteomes" id="UP001152747">
    <property type="component" value="Unassembled WGS sequence"/>
</dbReference>
<dbReference type="InterPro" id="IPR013083">
    <property type="entry name" value="Znf_RING/FYVE/PHD"/>
</dbReference>
<dbReference type="AlphaFoldDB" id="A0A9P1IN11"/>
<evidence type="ECO:0000259" key="8">
    <source>
        <dbReference type="PROSITE" id="PS50178"/>
    </source>
</evidence>
<accession>A0A9P1IN11</accession>
<dbReference type="InterPro" id="IPR036531">
    <property type="entry name" value="Rbsn_Rab-bd_sf"/>
</dbReference>
<feature type="domain" description="C2H2-type" evidence="7">
    <location>
        <begin position="9"/>
        <end position="37"/>
    </location>
</feature>
<dbReference type="PROSITE" id="PS50157">
    <property type="entry name" value="ZINC_FINGER_C2H2_2"/>
    <property type="match status" value="1"/>
</dbReference>
<evidence type="ECO:0000256" key="1">
    <source>
        <dbReference type="ARBA" id="ARBA00022723"/>
    </source>
</evidence>
<dbReference type="OrthoDB" id="166134at2759"/>
<dbReference type="InterPro" id="IPR013087">
    <property type="entry name" value="Znf_C2H2_type"/>
</dbReference>
<reference evidence="9" key="1">
    <citation type="submission" date="2022-11" db="EMBL/GenBank/DDBJ databases">
        <authorList>
            <person name="Kikuchi T."/>
        </authorList>
    </citation>
    <scope>NUCLEOTIDE SEQUENCE</scope>
    <source>
        <strain evidence="9">PS1010</strain>
    </source>
</reference>
<dbReference type="SUPFAM" id="SSF140125">
    <property type="entry name" value="Rabenosyn-5 Rab-binding domain-like"/>
    <property type="match status" value="1"/>
</dbReference>
<evidence type="ECO:0000259" key="7">
    <source>
        <dbReference type="PROSITE" id="PS50157"/>
    </source>
</evidence>
<dbReference type="Pfam" id="PF01363">
    <property type="entry name" value="FYVE"/>
    <property type="match status" value="1"/>
</dbReference>
<keyword evidence="2 4" id="KW-0863">Zinc-finger</keyword>
<gene>
    <name evidence="9" type="ORF">CAMP_LOCUS11365</name>
</gene>
<keyword evidence="1" id="KW-0479">Metal-binding</keyword>
<comment type="caution">
    <text evidence="9">The sequence shown here is derived from an EMBL/GenBank/DDBJ whole genome shotgun (WGS) entry which is preliminary data.</text>
</comment>
<feature type="compositionally biased region" description="Low complexity" evidence="6">
    <location>
        <begin position="442"/>
        <end position="464"/>
    </location>
</feature>
<keyword evidence="5" id="KW-0175">Coiled coil</keyword>